<name>A0AA97KWH1_EUBMA</name>
<dbReference type="RefSeq" id="XP_054833569.1">
    <property type="nucleotide sequence ID" value="XM_054977594.1"/>
</dbReference>
<dbReference type="GeneID" id="129328491"/>
<evidence type="ECO:0000313" key="3">
    <source>
        <dbReference type="RefSeq" id="XP_054833569.1"/>
    </source>
</evidence>
<dbReference type="AlphaFoldDB" id="A0AA97KWH1"/>
<evidence type="ECO:0000256" key="1">
    <source>
        <dbReference type="SAM" id="MobiDB-lite"/>
    </source>
</evidence>
<reference evidence="3" key="1">
    <citation type="submission" date="2025-08" db="UniProtKB">
        <authorList>
            <consortium name="RefSeq"/>
        </authorList>
    </citation>
    <scope>IDENTIFICATION</scope>
    <source>
        <tissue evidence="3">Blood</tissue>
    </source>
</reference>
<keyword evidence="2" id="KW-1185">Reference proteome</keyword>
<feature type="region of interest" description="Disordered" evidence="1">
    <location>
        <begin position="202"/>
        <end position="227"/>
    </location>
</feature>
<proteinExistence type="predicted"/>
<dbReference type="Pfam" id="PF02393">
    <property type="entry name" value="US22"/>
    <property type="match status" value="1"/>
</dbReference>
<dbReference type="Proteomes" id="UP001190640">
    <property type="component" value="Chromosome 4"/>
</dbReference>
<feature type="compositionally biased region" description="Basic and acidic residues" evidence="1">
    <location>
        <begin position="211"/>
        <end position="220"/>
    </location>
</feature>
<organism evidence="2 3">
    <name type="scientific">Eublepharis macularius</name>
    <name type="common">Leopard gecko</name>
    <name type="synonym">Cyrtodactylus macularius</name>
    <dbReference type="NCBI Taxonomy" id="481883"/>
    <lineage>
        <taxon>Eukaryota</taxon>
        <taxon>Metazoa</taxon>
        <taxon>Chordata</taxon>
        <taxon>Craniata</taxon>
        <taxon>Vertebrata</taxon>
        <taxon>Euteleostomi</taxon>
        <taxon>Lepidosauria</taxon>
        <taxon>Squamata</taxon>
        <taxon>Bifurcata</taxon>
        <taxon>Gekkota</taxon>
        <taxon>Eublepharidae</taxon>
        <taxon>Eublepharinae</taxon>
        <taxon>Eublepharis</taxon>
    </lineage>
</organism>
<evidence type="ECO:0000313" key="2">
    <source>
        <dbReference type="Proteomes" id="UP001190640"/>
    </source>
</evidence>
<sequence length="227" mass="26107">MDIVPGSTSYGSCKAIPSDRTRELTLKNPIMQQGLWSYFLFSAERMTTNSRVWLLLQQGLKECKGMLGLNFIKDYANRLDVISKFVETHKDEEITFTVKQRFKLRICGLDGTFYARNQHMMGYWQNLYLPTPTKMAVFGIVEDVPCLAPAQQLVILVAEDEKVYAYEEEEMHKVGDSVREFLNEGLRLFRQSVSYQCGDGVELGSEDELETDQKSQESIKEPWNSTE</sequence>
<dbReference type="KEGG" id="emc:129328491"/>
<gene>
    <name evidence="3" type="primary">LOC129328491</name>
</gene>
<dbReference type="InterPro" id="IPR003360">
    <property type="entry name" value="US22-like"/>
</dbReference>
<accession>A0AA97KWH1</accession>
<protein>
    <submittedName>
        <fullName evidence="3">Uncharacterized protein LOC129328491 isoform X1</fullName>
    </submittedName>
</protein>